<evidence type="ECO:0000256" key="1">
    <source>
        <dbReference type="SAM" id="MobiDB-lite"/>
    </source>
</evidence>
<feature type="compositionally biased region" description="Basic and acidic residues" evidence="1">
    <location>
        <begin position="30"/>
        <end position="80"/>
    </location>
</feature>
<dbReference type="OrthoDB" id="1929311at2759"/>
<dbReference type="InterPro" id="IPR032704">
    <property type="entry name" value="Cms1"/>
</dbReference>
<protein>
    <recommendedName>
        <fullName evidence="4">U3-containing 90S pre-ribosomal complex subunit-domain containing protein</fullName>
    </recommendedName>
</protein>
<dbReference type="EMBL" id="ML220126">
    <property type="protein sequence ID" value="TGZ80197.1"/>
    <property type="molecule type" value="Genomic_DNA"/>
</dbReference>
<feature type="compositionally biased region" description="Basic residues" evidence="1">
    <location>
        <begin position="92"/>
        <end position="107"/>
    </location>
</feature>
<accession>A0A4S2MUM9</accession>
<evidence type="ECO:0008006" key="4">
    <source>
        <dbReference type="Google" id="ProtNLM"/>
    </source>
</evidence>
<dbReference type="AlphaFoldDB" id="A0A4S2MUM9"/>
<dbReference type="InParanoid" id="A0A4S2MUM9"/>
<evidence type="ECO:0000313" key="2">
    <source>
        <dbReference type="EMBL" id="TGZ80197.1"/>
    </source>
</evidence>
<dbReference type="Pfam" id="PF14617">
    <property type="entry name" value="CMS1"/>
    <property type="match status" value="1"/>
</dbReference>
<dbReference type="PANTHER" id="PTHR24030">
    <property type="entry name" value="PROTEIN CMSS1"/>
    <property type="match status" value="1"/>
</dbReference>
<gene>
    <name evidence="2" type="ORF">EX30DRAFT_320519</name>
</gene>
<feature type="compositionally biased region" description="Basic and acidic residues" evidence="1">
    <location>
        <begin position="113"/>
        <end position="126"/>
    </location>
</feature>
<feature type="compositionally biased region" description="Low complexity" evidence="1">
    <location>
        <begin position="1"/>
        <end position="21"/>
    </location>
</feature>
<evidence type="ECO:0000313" key="3">
    <source>
        <dbReference type="Proteomes" id="UP000298138"/>
    </source>
</evidence>
<organism evidence="2 3">
    <name type="scientific">Ascodesmis nigricans</name>
    <dbReference type="NCBI Taxonomy" id="341454"/>
    <lineage>
        <taxon>Eukaryota</taxon>
        <taxon>Fungi</taxon>
        <taxon>Dikarya</taxon>
        <taxon>Ascomycota</taxon>
        <taxon>Pezizomycotina</taxon>
        <taxon>Pezizomycetes</taxon>
        <taxon>Pezizales</taxon>
        <taxon>Ascodesmidaceae</taxon>
        <taxon>Ascodesmis</taxon>
    </lineage>
</organism>
<dbReference type="FunCoup" id="A0A4S2MUM9">
    <property type="interactions" value="268"/>
</dbReference>
<dbReference type="PANTHER" id="PTHR24030:SF0">
    <property type="entry name" value="PROTEIN CMSS1"/>
    <property type="match status" value="1"/>
</dbReference>
<dbReference type="GO" id="GO:0005634">
    <property type="term" value="C:nucleus"/>
    <property type="evidence" value="ECO:0007669"/>
    <property type="project" value="TreeGrafter"/>
</dbReference>
<dbReference type="GO" id="GO:0030686">
    <property type="term" value="C:90S preribosome"/>
    <property type="evidence" value="ECO:0007669"/>
    <property type="project" value="TreeGrafter"/>
</dbReference>
<sequence length="341" mass="37630">MSTETATTPPIADPAPSSAAINKRKRKREKEKANKKVATEKKDDTKGDSAEAAVEKGAKKLRVEAEGKENKANGEAKPSRNESTPSEDGMGKKKQRGARGAGKKKAKSPGGEGDVKEKKGEPKKPLIETLNRDMAMMDPRLVADYWVQKLKWFEKDLSSVELEDRRIPESALLDTTSFTEERYLKELPKFLETFHKSTPLSDIPLNSSSETPGSPHTLILTSSAIRATHVIRALRPLQTSKDIIIGKLFAKHIKLSESIDLCNKTRISIGVGTPSRMLELMKEGALKLDGCVRLVMDLSAVNEKKQGLLDVKDTQKGVVEFVNEEGVKGRLERGEMKVLVF</sequence>
<name>A0A4S2MUM9_9PEZI</name>
<feature type="region of interest" description="Disordered" evidence="1">
    <location>
        <begin position="1"/>
        <end position="131"/>
    </location>
</feature>
<proteinExistence type="predicted"/>
<keyword evidence="3" id="KW-1185">Reference proteome</keyword>
<reference evidence="2 3" key="1">
    <citation type="submission" date="2019-04" db="EMBL/GenBank/DDBJ databases">
        <title>Comparative genomics and transcriptomics to analyze fruiting body development in filamentous ascomycetes.</title>
        <authorList>
            <consortium name="DOE Joint Genome Institute"/>
            <person name="Lutkenhaus R."/>
            <person name="Traeger S."/>
            <person name="Breuer J."/>
            <person name="Kuo A."/>
            <person name="Lipzen A."/>
            <person name="Pangilinan J."/>
            <person name="Dilworth D."/>
            <person name="Sandor L."/>
            <person name="Poggeler S."/>
            <person name="Barry K."/>
            <person name="Grigoriev I.V."/>
            <person name="Nowrousian M."/>
        </authorList>
    </citation>
    <scope>NUCLEOTIDE SEQUENCE [LARGE SCALE GENOMIC DNA]</scope>
    <source>
        <strain evidence="2 3">CBS 389.68</strain>
    </source>
</reference>
<dbReference type="Proteomes" id="UP000298138">
    <property type="component" value="Unassembled WGS sequence"/>
</dbReference>
<dbReference type="STRING" id="341454.A0A4S2MUM9"/>